<dbReference type="InterPro" id="IPR048254">
    <property type="entry name" value="CDP_ALCOHOL_P_TRANSF_CS"/>
</dbReference>
<dbReference type="PROSITE" id="PS00379">
    <property type="entry name" value="CDP_ALCOHOL_P_TRANSF"/>
    <property type="match status" value="1"/>
</dbReference>
<sequence length="226" mass="25513">MSGSMRPVRPVDIYLFYPNLIGYGRVLLTLLSFCVLDAYPVVFLVSYALAFVLDAADGIVARAFGQCSHFGAIFDMWTDRAATAGLLVVLSHTAQKGMPACFTTLCAVLVFLDIASHFCRTYITLFMRKSTHKDVSESIFSLLRLYYSNRKVMGAFCIGQEFSYLLFYVYCVYGNMWWTQPIVIPLLIITTVLNFLKQVVNVQQLLDGMYHLAVKDAEEREEGKGK</sequence>
<dbReference type="Gene3D" id="1.20.120.1760">
    <property type="match status" value="1"/>
</dbReference>
<dbReference type="InterPro" id="IPR043130">
    <property type="entry name" value="CDP-OH_PTrfase_TM_dom"/>
</dbReference>
<feature type="transmembrane region" description="Helical" evidence="18">
    <location>
        <begin position="176"/>
        <end position="196"/>
    </location>
</feature>
<dbReference type="AlphaFoldDB" id="A0A1X0P7E9"/>
<feature type="transmembrane region" description="Helical" evidence="18">
    <location>
        <begin position="152"/>
        <end position="170"/>
    </location>
</feature>
<evidence type="ECO:0000256" key="5">
    <source>
        <dbReference type="ARBA" id="ARBA00013212"/>
    </source>
</evidence>
<dbReference type="OrthoDB" id="10251079at2759"/>
<reference evidence="19 20" key="1">
    <citation type="submission" date="2017-03" db="EMBL/GenBank/DDBJ databases">
        <title>An alternative strategy for trypanosome survival in the mammalian bloodstream revealed through genome and transcriptome analysis of the ubiquitous bovine parasite Trypanosoma (Megatrypanum) theileri.</title>
        <authorList>
            <person name="Kelly S."/>
            <person name="Ivens A."/>
            <person name="Mott A."/>
            <person name="O'Neill E."/>
            <person name="Emms D."/>
            <person name="Macleod O."/>
            <person name="Voorheis P."/>
            <person name="Matthews J."/>
            <person name="Matthews K."/>
            <person name="Carrington M."/>
        </authorList>
    </citation>
    <scope>NUCLEOTIDE SEQUENCE [LARGE SCALE GENOMIC DNA]</scope>
    <source>
        <strain evidence="19">Edinburgh</strain>
    </source>
</reference>
<evidence type="ECO:0000256" key="15">
    <source>
        <dbReference type="ARBA" id="ARBA00023264"/>
    </source>
</evidence>
<keyword evidence="6 16" id="KW-0444">Lipid biosynthesis</keyword>
<keyword evidence="15 16" id="KW-1208">Phospholipid metabolism</keyword>
<dbReference type="GO" id="GO:0006661">
    <property type="term" value="P:phosphatidylinositol biosynthetic process"/>
    <property type="evidence" value="ECO:0007669"/>
    <property type="project" value="TreeGrafter"/>
</dbReference>
<dbReference type="PANTHER" id="PTHR15362:SF4">
    <property type="entry name" value="CDP-DIACYLGLYCEROL--INOSITOL 3-PHOSPHATIDYLTRANSFERASE"/>
    <property type="match status" value="1"/>
</dbReference>
<dbReference type="GeneID" id="39981222"/>
<keyword evidence="12 16" id="KW-0443">Lipid metabolism</keyword>
<evidence type="ECO:0000256" key="6">
    <source>
        <dbReference type="ARBA" id="ARBA00022516"/>
    </source>
</evidence>
<evidence type="ECO:0000256" key="18">
    <source>
        <dbReference type="SAM" id="Phobius"/>
    </source>
</evidence>
<evidence type="ECO:0000313" key="19">
    <source>
        <dbReference type="EMBL" id="ORC92798.1"/>
    </source>
</evidence>
<dbReference type="PIRSF" id="PIRSF000848">
    <property type="entry name" value="CDP_diag_ino_3_P"/>
    <property type="match status" value="1"/>
</dbReference>
<keyword evidence="8 18" id="KW-0812">Transmembrane</keyword>
<keyword evidence="14 16" id="KW-0594">Phospholipid biosynthesis</keyword>
<evidence type="ECO:0000256" key="2">
    <source>
        <dbReference type="ARBA" id="ARBA00001946"/>
    </source>
</evidence>
<dbReference type="EMBL" id="NBCO01000002">
    <property type="protein sequence ID" value="ORC92798.1"/>
    <property type="molecule type" value="Genomic_DNA"/>
</dbReference>
<evidence type="ECO:0000256" key="1">
    <source>
        <dbReference type="ARBA" id="ARBA00001936"/>
    </source>
</evidence>
<comment type="subcellular location">
    <subcellularLocation>
        <location evidence="3">Membrane</location>
        <topology evidence="3">Multi-pass membrane protein</topology>
    </subcellularLocation>
</comment>
<comment type="cofactor">
    <cofactor evidence="2">
        <name>Mg(2+)</name>
        <dbReference type="ChEBI" id="CHEBI:18420"/>
    </cofactor>
</comment>
<keyword evidence="11 18" id="KW-1133">Transmembrane helix</keyword>
<comment type="cofactor">
    <cofactor evidence="1">
        <name>Mn(2+)</name>
        <dbReference type="ChEBI" id="CHEBI:29035"/>
    </cofactor>
</comment>
<dbReference type="STRING" id="67003.A0A1X0P7E9"/>
<keyword evidence="7 16" id="KW-0808">Transferase</keyword>
<evidence type="ECO:0000256" key="14">
    <source>
        <dbReference type="ARBA" id="ARBA00023209"/>
    </source>
</evidence>
<evidence type="ECO:0000256" key="10">
    <source>
        <dbReference type="ARBA" id="ARBA00022842"/>
    </source>
</evidence>
<organism evidence="19 20">
    <name type="scientific">Trypanosoma theileri</name>
    <dbReference type="NCBI Taxonomy" id="67003"/>
    <lineage>
        <taxon>Eukaryota</taxon>
        <taxon>Discoba</taxon>
        <taxon>Euglenozoa</taxon>
        <taxon>Kinetoplastea</taxon>
        <taxon>Metakinetoplastina</taxon>
        <taxon>Trypanosomatida</taxon>
        <taxon>Trypanosomatidae</taxon>
        <taxon>Trypanosoma</taxon>
    </lineage>
</organism>
<evidence type="ECO:0000256" key="7">
    <source>
        <dbReference type="ARBA" id="ARBA00022679"/>
    </source>
</evidence>
<feature type="transmembrane region" description="Helical" evidence="18">
    <location>
        <begin position="97"/>
        <end position="119"/>
    </location>
</feature>
<evidence type="ECO:0000256" key="8">
    <source>
        <dbReference type="ARBA" id="ARBA00022692"/>
    </source>
</evidence>
<dbReference type="RefSeq" id="XP_028886864.1">
    <property type="nucleotide sequence ID" value="XM_029021442.1"/>
</dbReference>
<proteinExistence type="inferred from homology"/>
<dbReference type="VEuPathDB" id="TriTrypDB:TM35_000021240"/>
<name>A0A1X0P7E9_9TRYP</name>
<dbReference type="InterPro" id="IPR014387">
    <property type="entry name" value="CDP_diag_ino_3_P_euk"/>
</dbReference>
<keyword evidence="10" id="KW-0460">Magnesium</keyword>
<dbReference type="InterPro" id="IPR000462">
    <property type="entry name" value="CDP-OH_P_trans"/>
</dbReference>
<dbReference type="GO" id="GO:0016020">
    <property type="term" value="C:membrane"/>
    <property type="evidence" value="ECO:0007669"/>
    <property type="project" value="UniProtKB-SubCell"/>
</dbReference>
<keyword evidence="9" id="KW-0479">Metal-binding</keyword>
<evidence type="ECO:0000256" key="3">
    <source>
        <dbReference type="ARBA" id="ARBA00004141"/>
    </source>
</evidence>
<comment type="similarity">
    <text evidence="4 16 17">Belongs to the CDP-alcohol phosphatidyltransferase class-I family.</text>
</comment>
<evidence type="ECO:0000256" key="4">
    <source>
        <dbReference type="ARBA" id="ARBA00010441"/>
    </source>
</evidence>
<evidence type="ECO:0000256" key="13">
    <source>
        <dbReference type="ARBA" id="ARBA00023136"/>
    </source>
</evidence>
<dbReference type="PANTHER" id="PTHR15362">
    <property type="entry name" value="PHOSPHATIDYLINOSITOL SYNTHASE"/>
    <property type="match status" value="1"/>
</dbReference>
<feature type="transmembrane region" description="Helical" evidence="18">
    <location>
        <begin position="26"/>
        <end position="50"/>
    </location>
</feature>
<evidence type="ECO:0000313" key="20">
    <source>
        <dbReference type="Proteomes" id="UP000192257"/>
    </source>
</evidence>
<comment type="caution">
    <text evidence="19">The sequence shown here is derived from an EMBL/GenBank/DDBJ whole genome shotgun (WGS) entry which is preliminary data.</text>
</comment>
<evidence type="ECO:0000256" key="16">
    <source>
        <dbReference type="PIRNR" id="PIRNR000848"/>
    </source>
</evidence>
<evidence type="ECO:0000256" key="12">
    <source>
        <dbReference type="ARBA" id="ARBA00023098"/>
    </source>
</evidence>
<dbReference type="EC" id="2.7.8.11" evidence="5 16"/>
<dbReference type="Pfam" id="PF01066">
    <property type="entry name" value="CDP-OH_P_transf"/>
    <property type="match status" value="1"/>
</dbReference>
<evidence type="ECO:0000256" key="11">
    <source>
        <dbReference type="ARBA" id="ARBA00022989"/>
    </source>
</evidence>
<accession>A0A1X0P7E9</accession>
<dbReference type="GO" id="GO:0005794">
    <property type="term" value="C:Golgi apparatus"/>
    <property type="evidence" value="ECO:0007669"/>
    <property type="project" value="TreeGrafter"/>
</dbReference>
<keyword evidence="20" id="KW-1185">Reference proteome</keyword>
<comment type="catalytic activity">
    <reaction evidence="16">
        <text>a CDP-1,2-diacyl-sn-glycerol + myo-inositol = a 1,2-diacyl-sn-glycero-3-phospho-(1D-myo-inositol) + CMP + H(+)</text>
        <dbReference type="Rhea" id="RHEA:11580"/>
        <dbReference type="ChEBI" id="CHEBI:15378"/>
        <dbReference type="ChEBI" id="CHEBI:17268"/>
        <dbReference type="ChEBI" id="CHEBI:57880"/>
        <dbReference type="ChEBI" id="CHEBI:58332"/>
        <dbReference type="ChEBI" id="CHEBI:60377"/>
        <dbReference type="EC" id="2.7.8.11"/>
    </reaction>
</comment>
<keyword evidence="13 16" id="KW-0472">Membrane</keyword>
<protein>
    <recommendedName>
        <fullName evidence="5 16">CDP-diacylglycerol--inositol 3-phosphatidyltransferase</fullName>
        <ecNumber evidence="5 16">2.7.8.11</ecNumber>
    </recommendedName>
</protein>
<evidence type="ECO:0000256" key="17">
    <source>
        <dbReference type="RuleBase" id="RU003750"/>
    </source>
</evidence>
<dbReference type="GO" id="GO:0046872">
    <property type="term" value="F:metal ion binding"/>
    <property type="evidence" value="ECO:0007669"/>
    <property type="project" value="UniProtKB-KW"/>
</dbReference>
<dbReference type="Proteomes" id="UP000192257">
    <property type="component" value="Unassembled WGS sequence"/>
</dbReference>
<dbReference type="GO" id="GO:0003881">
    <property type="term" value="F:CDP-diacylglycerol-inositol 3-phosphatidyltransferase activity"/>
    <property type="evidence" value="ECO:0007669"/>
    <property type="project" value="UniProtKB-UniRule"/>
</dbReference>
<evidence type="ECO:0000256" key="9">
    <source>
        <dbReference type="ARBA" id="ARBA00022723"/>
    </source>
</evidence>
<gene>
    <name evidence="19" type="ORF">TM35_000021240</name>
</gene>